<evidence type="ECO:0000313" key="3">
    <source>
        <dbReference type="EMBL" id="TCV96190.1"/>
    </source>
</evidence>
<organism evidence="3 4">
    <name type="scientific">Luteibacter rhizovicinus</name>
    <dbReference type="NCBI Taxonomy" id="242606"/>
    <lineage>
        <taxon>Bacteria</taxon>
        <taxon>Pseudomonadati</taxon>
        <taxon>Pseudomonadota</taxon>
        <taxon>Gammaproteobacteria</taxon>
        <taxon>Lysobacterales</taxon>
        <taxon>Rhodanobacteraceae</taxon>
        <taxon>Luteibacter</taxon>
    </lineage>
</organism>
<dbReference type="PROSITE" id="PS51648">
    <property type="entry name" value="YCGL"/>
    <property type="match status" value="1"/>
</dbReference>
<dbReference type="EMBL" id="SMCS01000002">
    <property type="protein sequence ID" value="TCV96190.1"/>
    <property type="molecule type" value="Genomic_DNA"/>
</dbReference>
<dbReference type="Gene3D" id="3.10.510.20">
    <property type="entry name" value="YcgL domain"/>
    <property type="match status" value="1"/>
</dbReference>
<feature type="domain" description="YcgL" evidence="2">
    <location>
        <begin position="1"/>
        <end position="85"/>
    </location>
</feature>
<evidence type="ECO:0000313" key="4">
    <source>
        <dbReference type="Proteomes" id="UP000295645"/>
    </source>
</evidence>
<comment type="caution">
    <text evidence="3">The sequence shown here is derived from an EMBL/GenBank/DDBJ whole genome shotgun (WGS) entry which is preliminary data.</text>
</comment>
<proteinExistence type="predicted"/>
<sequence length="100" mass="11553">MHCFVYASQRKPGTYVWLSRREGYDLLPEPLALLLGDLRFVLEVELTPNRKLPNEDTDRVLDALGRDGWHLQSPPNEMLSVGNQQNHNRELNIDEDVARV</sequence>
<dbReference type="Proteomes" id="UP000295645">
    <property type="component" value="Unassembled WGS sequence"/>
</dbReference>
<name>A0A4R3YUH8_9GAMM</name>
<keyword evidence="4" id="KW-1185">Reference proteome</keyword>
<dbReference type="AlphaFoldDB" id="A0A4R3YUH8"/>
<feature type="region of interest" description="Disordered" evidence="1">
    <location>
        <begin position="74"/>
        <end position="100"/>
    </location>
</feature>
<gene>
    <name evidence="3" type="ORF">EC912_102540</name>
</gene>
<dbReference type="InterPro" id="IPR038068">
    <property type="entry name" value="YcgL-like_sf"/>
</dbReference>
<dbReference type="InterPro" id="IPR027354">
    <property type="entry name" value="YcgL_dom"/>
</dbReference>
<protein>
    <recommendedName>
        <fullName evidence="2">YcgL domain-containing protein</fullName>
    </recommendedName>
</protein>
<feature type="compositionally biased region" description="Basic and acidic residues" evidence="1">
    <location>
        <begin position="87"/>
        <end position="100"/>
    </location>
</feature>
<dbReference type="Pfam" id="PF05166">
    <property type="entry name" value="YcgL"/>
    <property type="match status" value="1"/>
</dbReference>
<evidence type="ECO:0000256" key="1">
    <source>
        <dbReference type="SAM" id="MobiDB-lite"/>
    </source>
</evidence>
<dbReference type="RefSeq" id="WP_132142393.1">
    <property type="nucleotide sequence ID" value="NZ_SMCS01000002.1"/>
</dbReference>
<dbReference type="PANTHER" id="PTHR38109">
    <property type="entry name" value="PROTEIN YCGL"/>
    <property type="match status" value="1"/>
</dbReference>
<evidence type="ECO:0000259" key="2">
    <source>
        <dbReference type="PROSITE" id="PS51648"/>
    </source>
</evidence>
<reference evidence="3 4" key="1">
    <citation type="submission" date="2019-03" db="EMBL/GenBank/DDBJ databases">
        <title>Above-ground endophytic microbial communities from plants in different locations in the United States.</title>
        <authorList>
            <person name="Frank C."/>
        </authorList>
    </citation>
    <scope>NUCLEOTIDE SEQUENCE [LARGE SCALE GENOMIC DNA]</scope>
    <source>
        <strain evidence="3 4">LP_13_YM</strain>
    </source>
</reference>
<dbReference type="SUPFAM" id="SSF160191">
    <property type="entry name" value="YcgL-like"/>
    <property type="match status" value="1"/>
</dbReference>
<dbReference type="PANTHER" id="PTHR38109:SF1">
    <property type="entry name" value="PROTEIN YCGL"/>
    <property type="match status" value="1"/>
</dbReference>
<accession>A0A4R3YUH8</accession>
<dbReference type="OrthoDB" id="7062382at2"/>